<dbReference type="Gene3D" id="3.30.2310.20">
    <property type="entry name" value="RelE-like"/>
    <property type="match status" value="1"/>
</dbReference>
<dbReference type="Proteomes" id="UP000198992">
    <property type="component" value="Unassembled WGS sequence"/>
</dbReference>
<keyword evidence="1" id="KW-1277">Toxin-antitoxin system</keyword>
<evidence type="ECO:0000256" key="1">
    <source>
        <dbReference type="ARBA" id="ARBA00022649"/>
    </source>
</evidence>
<dbReference type="AlphaFoldDB" id="A0A1H5FLV7"/>
<organism evidence="2 3">
    <name type="scientific">Bradyrhizobium erythrophlei</name>
    <dbReference type="NCBI Taxonomy" id="1437360"/>
    <lineage>
        <taxon>Bacteria</taxon>
        <taxon>Pseudomonadati</taxon>
        <taxon>Pseudomonadota</taxon>
        <taxon>Alphaproteobacteria</taxon>
        <taxon>Hyphomicrobiales</taxon>
        <taxon>Nitrobacteraceae</taxon>
        <taxon>Bradyrhizobium</taxon>
    </lineage>
</organism>
<reference evidence="2 3" key="1">
    <citation type="submission" date="2016-10" db="EMBL/GenBank/DDBJ databases">
        <authorList>
            <person name="de Groot N.N."/>
        </authorList>
    </citation>
    <scope>NUCLEOTIDE SEQUENCE [LARGE SCALE GENOMIC DNA]</scope>
    <source>
        <strain evidence="2 3">MT12</strain>
    </source>
</reference>
<gene>
    <name evidence="2" type="ORF">SAMN05444164_6709</name>
</gene>
<dbReference type="EMBL" id="FNTH01000001">
    <property type="protein sequence ID" value="SEE04379.1"/>
    <property type="molecule type" value="Genomic_DNA"/>
</dbReference>
<accession>A0A1H5FLV7</accession>
<dbReference type="RefSeq" id="WP_092124062.1">
    <property type="nucleotide sequence ID" value="NZ_FNTH01000001.1"/>
</dbReference>
<proteinExistence type="predicted"/>
<evidence type="ECO:0000313" key="2">
    <source>
        <dbReference type="EMBL" id="SEE04379.1"/>
    </source>
</evidence>
<evidence type="ECO:0000313" key="3">
    <source>
        <dbReference type="Proteomes" id="UP000198992"/>
    </source>
</evidence>
<dbReference type="InterPro" id="IPR007712">
    <property type="entry name" value="RelE/ParE_toxin"/>
</dbReference>
<name>A0A1H5FLV7_9BRAD</name>
<sequence>MGKVRLSRLAQSDLAEIWFLIASDKGPATADHWIDRIEARCGQLAQFPESGPARPDIADGARMLVISRWLALYEIIPGGVRIMRVIDAARSLGELDLSGE</sequence>
<dbReference type="InterPro" id="IPR035093">
    <property type="entry name" value="RelE/ParE_toxin_dom_sf"/>
</dbReference>
<protein>
    <submittedName>
        <fullName evidence="2">Toxin ParE1/3/4</fullName>
    </submittedName>
</protein>
<dbReference type="OrthoDB" id="5457915at2"/>
<dbReference type="Pfam" id="PF05016">
    <property type="entry name" value="ParE_toxin"/>
    <property type="match status" value="1"/>
</dbReference>